<keyword evidence="3" id="KW-1185">Reference proteome</keyword>
<dbReference type="EMBL" id="ADLW01000014">
    <property type="protein sequence ID" value="EGK05595.1"/>
    <property type="molecule type" value="Genomic_DNA"/>
</dbReference>
<keyword evidence="1" id="KW-0732">Signal</keyword>
<accession>F8X3G8</accession>
<dbReference type="OrthoDB" id="1336082at2"/>
<evidence type="ECO:0000256" key="1">
    <source>
        <dbReference type="SAM" id="SignalP"/>
    </source>
</evidence>
<comment type="caution">
    <text evidence="2">The sequence shown here is derived from an EMBL/GenBank/DDBJ whole genome shotgun (WGS) entry which is preliminary data.</text>
</comment>
<name>F8X3G8_9BACT</name>
<proteinExistence type="predicted"/>
<reference evidence="2 3" key="1">
    <citation type="submission" date="2011-04" db="EMBL/GenBank/DDBJ databases">
        <title>The Genome Sequence of Dysgonomonas mossii DSM 22836.</title>
        <authorList>
            <consortium name="The Broad Institute Genome Sequencing Platform"/>
            <person name="Earl A."/>
            <person name="Ward D."/>
            <person name="Feldgarden M."/>
            <person name="Gevers D."/>
            <person name="Pudlo N."/>
            <person name="Martens E."/>
            <person name="Allen-Vercoe E."/>
            <person name="Young S.K."/>
            <person name="Zeng Q."/>
            <person name="Gargeya S."/>
            <person name="Fitzgerald M."/>
            <person name="Haas B."/>
            <person name="Abouelleil A."/>
            <person name="Alvarado L."/>
            <person name="Arachchi H.M."/>
            <person name="Berlin A."/>
            <person name="Brown A."/>
            <person name="Chapman S.B."/>
            <person name="Chen Z."/>
            <person name="Dunbar C."/>
            <person name="Freedman E."/>
            <person name="Gearin G."/>
            <person name="Gellesch M."/>
            <person name="Goldberg J."/>
            <person name="Griggs A."/>
            <person name="Gujja S."/>
            <person name="Heiman D."/>
            <person name="Howarth C."/>
            <person name="Larson L."/>
            <person name="Lui A."/>
            <person name="MacDonald P.J.P."/>
            <person name="Mehta T."/>
            <person name="Montmayeur A."/>
            <person name="Murphy C."/>
            <person name="Neiman D."/>
            <person name="Pearson M."/>
            <person name="Priest M."/>
            <person name="Roberts A."/>
            <person name="Saif S."/>
            <person name="Shea T."/>
            <person name="Shenoy N."/>
            <person name="Sisk P."/>
            <person name="Stolte C."/>
            <person name="Sykes S."/>
            <person name="Yandava C."/>
            <person name="Wortman J."/>
            <person name="Nusbaum C."/>
            <person name="Birren B."/>
        </authorList>
    </citation>
    <scope>NUCLEOTIDE SEQUENCE [LARGE SCALE GENOMIC DNA]</scope>
    <source>
        <strain evidence="2 3">DSM 22836</strain>
    </source>
</reference>
<evidence type="ECO:0000313" key="2">
    <source>
        <dbReference type="EMBL" id="EGK05595.1"/>
    </source>
</evidence>
<dbReference type="STRING" id="742767.HMPREF9456_02796"/>
<dbReference type="HOGENOM" id="CLU_1545210_0_0_10"/>
<dbReference type="AlphaFoldDB" id="F8X3G8"/>
<dbReference type="Proteomes" id="UP000006420">
    <property type="component" value="Unassembled WGS sequence"/>
</dbReference>
<feature type="signal peptide" evidence="1">
    <location>
        <begin position="1"/>
        <end position="19"/>
    </location>
</feature>
<protein>
    <recommendedName>
        <fullName evidence="4">TonB C-terminal domain-containing protein</fullName>
    </recommendedName>
</protein>
<evidence type="ECO:0008006" key="4">
    <source>
        <dbReference type="Google" id="ProtNLM"/>
    </source>
</evidence>
<evidence type="ECO:0000313" key="3">
    <source>
        <dbReference type="Proteomes" id="UP000006420"/>
    </source>
</evidence>
<feature type="chain" id="PRO_5003386096" description="TonB C-terminal domain-containing protein" evidence="1">
    <location>
        <begin position="20"/>
        <end position="173"/>
    </location>
</feature>
<dbReference type="GeneID" id="78083416"/>
<organism evidence="2 3">
    <name type="scientific">Dysgonomonas mossii DSM 22836</name>
    <dbReference type="NCBI Taxonomy" id="742767"/>
    <lineage>
        <taxon>Bacteria</taxon>
        <taxon>Pseudomonadati</taxon>
        <taxon>Bacteroidota</taxon>
        <taxon>Bacteroidia</taxon>
        <taxon>Bacteroidales</taxon>
        <taxon>Dysgonomonadaceae</taxon>
        <taxon>Dysgonomonas</taxon>
    </lineage>
</organism>
<dbReference type="RefSeq" id="WP_006844161.1">
    <property type="nucleotide sequence ID" value="NZ_AQWJ01000004.1"/>
</dbReference>
<sequence>MKKNLVFILMLLCPVFCISQIIVKNDSLPANKYYNPIEQKVYSTEGEFKKYQNGKEIKTNGKGVKESALEQLVFLSSDAELKKSTSLEDLKDIIDKTNKIFEELFRASEKSGKIMIQFELKKDENIIRFAVRGDLDLDIMAEFEKRINNEEYPKSKDKPVKLQLVYKVNSYDD</sequence>
<gene>
    <name evidence="2" type="ORF">HMPREF9456_02796</name>
</gene>